<comment type="similarity">
    <text evidence="8">Belongs to the binding-protein-dependent transport system permease family. LivHM subfamily.</text>
</comment>
<accession>A0A931H3P2</accession>
<feature type="transmembrane region" description="Helical" evidence="9">
    <location>
        <begin position="137"/>
        <end position="159"/>
    </location>
</feature>
<feature type="transmembrane region" description="Helical" evidence="9">
    <location>
        <begin position="51"/>
        <end position="79"/>
    </location>
</feature>
<dbReference type="GO" id="GO:0005886">
    <property type="term" value="C:plasma membrane"/>
    <property type="evidence" value="ECO:0007669"/>
    <property type="project" value="UniProtKB-SubCell"/>
</dbReference>
<dbReference type="PANTHER" id="PTHR11795">
    <property type="entry name" value="BRANCHED-CHAIN AMINO ACID TRANSPORT SYSTEM PERMEASE PROTEIN LIVH"/>
    <property type="match status" value="1"/>
</dbReference>
<evidence type="ECO:0000256" key="9">
    <source>
        <dbReference type="SAM" id="Phobius"/>
    </source>
</evidence>
<dbReference type="Proteomes" id="UP000651050">
    <property type="component" value="Unassembled WGS sequence"/>
</dbReference>
<reference evidence="10" key="1">
    <citation type="submission" date="2020-11" db="EMBL/GenBank/DDBJ databases">
        <title>Bacterial whole genome sequence for Caenimonas sp. DR4.4.</title>
        <authorList>
            <person name="Le V."/>
            <person name="Ko S.-R."/>
            <person name="Ahn C.-Y."/>
            <person name="Oh H.-M."/>
        </authorList>
    </citation>
    <scope>NUCLEOTIDE SEQUENCE</scope>
    <source>
        <strain evidence="10">DR4.4</strain>
    </source>
</reference>
<proteinExistence type="inferred from homology"/>
<protein>
    <submittedName>
        <fullName evidence="10">Branched-chain amino acid ABC transporter permease</fullName>
    </submittedName>
</protein>
<keyword evidence="2" id="KW-0813">Transport</keyword>
<name>A0A931H3P2_9BURK</name>
<evidence type="ECO:0000256" key="7">
    <source>
        <dbReference type="ARBA" id="ARBA00023136"/>
    </source>
</evidence>
<keyword evidence="5" id="KW-0029">Amino-acid transport</keyword>
<keyword evidence="3" id="KW-1003">Cell membrane</keyword>
<keyword evidence="6 9" id="KW-1133">Transmembrane helix</keyword>
<evidence type="ECO:0000256" key="1">
    <source>
        <dbReference type="ARBA" id="ARBA00004651"/>
    </source>
</evidence>
<dbReference type="PANTHER" id="PTHR11795:SF451">
    <property type="entry name" value="ABC TRANSPORTER PERMEASE PROTEIN"/>
    <property type="match status" value="1"/>
</dbReference>
<feature type="transmembrane region" description="Helical" evidence="9">
    <location>
        <begin position="7"/>
        <end position="31"/>
    </location>
</feature>
<feature type="transmembrane region" description="Helical" evidence="9">
    <location>
        <begin position="91"/>
        <end position="117"/>
    </location>
</feature>
<dbReference type="EMBL" id="JADWYS010000001">
    <property type="protein sequence ID" value="MBG9388015.1"/>
    <property type="molecule type" value="Genomic_DNA"/>
</dbReference>
<gene>
    <name evidence="10" type="ORF">I5803_08285</name>
</gene>
<organism evidence="10 11">
    <name type="scientific">Caenimonas aquaedulcis</name>
    <dbReference type="NCBI Taxonomy" id="2793270"/>
    <lineage>
        <taxon>Bacteria</taxon>
        <taxon>Pseudomonadati</taxon>
        <taxon>Pseudomonadota</taxon>
        <taxon>Betaproteobacteria</taxon>
        <taxon>Burkholderiales</taxon>
        <taxon>Comamonadaceae</taxon>
        <taxon>Caenimonas</taxon>
    </lineage>
</organism>
<dbReference type="RefSeq" id="WP_196985894.1">
    <property type="nucleotide sequence ID" value="NZ_JADWYS010000001.1"/>
</dbReference>
<evidence type="ECO:0000256" key="4">
    <source>
        <dbReference type="ARBA" id="ARBA00022692"/>
    </source>
</evidence>
<evidence type="ECO:0000256" key="5">
    <source>
        <dbReference type="ARBA" id="ARBA00022970"/>
    </source>
</evidence>
<feature type="transmembrane region" description="Helical" evidence="9">
    <location>
        <begin position="264"/>
        <end position="282"/>
    </location>
</feature>
<dbReference type="GO" id="GO:0022857">
    <property type="term" value="F:transmembrane transporter activity"/>
    <property type="evidence" value="ECO:0007669"/>
    <property type="project" value="InterPro"/>
</dbReference>
<evidence type="ECO:0000256" key="2">
    <source>
        <dbReference type="ARBA" id="ARBA00022448"/>
    </source>
</evidence>
<keyword evidence="7 9" id="KW-0472">Membrane</keyword>
<dbReference type="Pfam" id="PF02653">
    <property type="entry name" value="BPD_transp_2"/>
    <property type="match status" value="1"/>
</dbReference>
<evidence type="ECO:0000256" key="8">
    <source>
        <dbReference type="ARBA" id="ARBA00037998"/>
    </source>
</evidence>
<evidence type="ECO:0000313" key="11">
    <source>
        <dbReference type="Proteomes" id="UP000651050"/>
    </source>
</evidence>
<dbReference type="CDD" id="cd06582">
    <property type="entry name" value="TM_PBP1_LivH_like"/>
    <property type="match status" value="1"/>
</dbReference>
<comment type="caution">
    <text evidence="10">The sequence shown here is derived from an EMBL/GenBank/DDBJ whole genome shotgun (WGS) entry which is preliminary data.</text>
</comment>
<dbReference type="AlphaFoldDB" id="A0A931H3P2"/>
<evidence type="ECO:0000256" key="6">
    <source>
        <dbReference type="ARBA" id="ARBA00022989"/>
    </source>
</evidence>
<keyword evidence="4 9" id="KW-0812">Transmembrane</keyword>
<evidence type="ECO:0000313" key="10">
    <source>
        <dbReference type="EMBL" id="MBG9388015.1"/>
    </source>
</evidence>
<dbReference type="GO" id="GO:0006865">
    <property type="term" value="P:amino acid transport"/>
    <property type="evidence" value="ECO:0007669"/>
    <property type="project" value="UniProtKB-KW"/>
</dbReference>
<evidence type="ECO:0000256" key="3">
    <source>
        <dbReference type="ARBA" id="ARBA00022475"/>
    </source>
</evidence>
<dbReference type="InterPro" id="IPR001851">
    <property type="entry name" value="ABC_transp_permease"/>
</dbReference>
<keyword evidence="11" id="KW-1185">Reference proteome</keyword>
<dbReference type="InterPro" id="IPR052157">
    <property type="entry name" value="BCAA_transport_permease"/>
</dbReference>
<comment type="subcellular location">
    <subcellularLocation>
        <location evidence="1">Cell membrane</location>
        <topology evidence="1">Multi-pass membrane protein</topology>
    </subcellularLocation>
</comment>
<feature type="transmembrane region" description="Helical" evidence="9">
    <location>
        <begin position="191"/>
        <end position="213"/>
    </location>
</feature>
<sequence length="290" mass="30076">MGYFVELVVSGLAIGAIYGLVAMSFAVIYKATGIVNFSQGELGMLTAYTSWSIATTLGAGGIATVLIAVVAGAVIGMLCERLIMRPMLGEPVLSVVLVTIGLAVVLRSIVTIGWGAAPHKFEVAGVDAVLDIGGMGMRVSQLGVIAMLAAALAGFWWFLKYSRFGVAMRAVAADENVARLMGISTARVQSVAWACASALAGLAGVFFAVIYGLSPTIYELGLKAFPATVLGGFDSVLGSGVSGLVIGVLENLVGGYLPSTLKEVAGFFLILVVLMVRPFGLFGEKRIERV</sequence>